<evidence type="ECO:0000256" key="6">
    <source>
        <dbReference type="SAM" id="Phobius"/>
    </source>
</evidence>
<evidence type="ECO:0000256" key="5">
    <source>
        <dbReference type="ARBA" id="ARBA00023136"/>
    </source>
</evidence>
<keyword evidence="2" id="KW-0813">Transport</keyword>
<dbReference type="Gene3D" id="1.20.1250.20">
    <property type="entry name" value="MFS general substrate transporter like domains"/>
    <property type="match status" value="1"/>
</dbReference>
<evidence type="ECO:0000313" key="8">
    <source>
        <dbReference type="Proteomes" id="UP000245383"/>
    </source>
</evidence>
<dbReference type="EMBL" id="MBFR01000285">
    <property type="protein sequence ID" value="PVU89977.1"/>
    <property type="molecule type" value="Genomic_DNA"/>
</dbReference>
<dbReference type="OrthoDB" id="2985014at2759"/>
<dbReference type="PANTHER" id="PTHR43791:SF36">
    <property type="entry name" value="TRANSPORTER, PUTATIVE (AFU_ORTHOLOGUE AFUA_6G08340)-RELATED"/>
    <property type="match status" value="1"/>
</dbReference>
<name>A0A2T9YCA1_9FUNG</name>
<evidence type="ECO:0000313" key="7">
    <source>
        <dbReference type="EMBL" id="PVU89977.1"/>
    </source>
</evidence>
<evidence type="ECO:0008006" key="9">
    <source>
        <dbReference type="Google" id="ProtNLM"/>
    </source>
</evidence>
<dbReference type="GO" id="GO:0022857">
    <property type="term" value="F:transmembrane transporter activity"/>
    <property type="evidence" value="ECO:0007669"/>
    <property type="project" value="TreeGrafter"/>
</dbReference>
<comment type="caution">
    <text evidence="7">The sequence shown here is derived from an EMBL/GenBank/DDBJ whole genome shotgun (WGS) entry which is preliminary data.</text>
</comment>
<evidence type="ECO:0000256" key="1">
    <source>
        <dbReference type="ARBA" id="ARBA00004141"/>
    </source>
</evidence>
<dbReference type="GO" id="GO:0016020">
    <property type="term" value="C:membrane"/>
    <property type="evidence" value="ECO:0007669"/>
    <property type="project" value="UniProtKB-SubCell"/>
</dbReference>
<reference evidence="7 8" key="1">
    <citation type="journal article" date="2018" name="MBio">
        <title>Comparative Genomics Reveals the Core Gene Toolbox for the Fungus-Insect Symbiosis.</title>
        <authorList>
            <person name="Wang Y."/>
            <person name="Stata M."/>
            <person name="Wang W."/>
            <person name="Stajich J.E."/>
            <person name="White M.M."/>
            <person name="Moncalvo J.M."/>
        </authorList>
    </citation>
    <scope>NUCLEOTIDE SEQUENCE [LARGE SCALE GENOMIC DNA]</scope>
    <source>
        <strain evidence="7 8">SWE-8-4</strain>
    </source>
</reference>
<feature type="transmembrane region" description="Helical" evidence="6">
    <location>
        <begin position="77"/>
        <end position="95"/>
    </location>
</feature>
<dbReference type="InterPro" id="IPR036259">
    <property type="entry name" value="MFS_trans_sf"/>
</dbReference>
<dbReference type="SUPFAM" id="SSF103473">
    <property type="entry name" value="MFS general substrate transporter"/>
    <property type="match status" value="1"/>
</dbReference>
<dbReference type="PANTHER" id="PTHR43791">
    <property type="entry name" value="PERMEASE-RELATED"/>
    <property type="match status" value="1"/>
</dbReference>
<keyword evidence="8" id="KW-1185">Reference proteome</keyword>
<feature type="transmembrane region" description="Helical" evidence="6">
    <location>
        <begin position="36"/>
        <end position="57"/>
    </location>
</feature>
<keyword evidence="4 6" id="KW-1133">Transmembrane helix</keyword>
<keyword evidence="5 6" id="KW-0472">Membrane</keyword>
<dbReference type="Proteomes" id="UP000245383">
    <property type="component" value="Unassembled WGS sequence"/>
</dbReference>
<evidence type="ECO:0000256" key="3">
    <source>
        <dbReference type="ARBA" id="ARBA00022692"/>
    </source>
</evidence>
<proteinExistence type="predicted"/>
<dbReference type="AlphaFoldDB" id="A0A2T9YCA1"/>
<keyword evidence="3 6" id="KW-0812">Transmembrane</keyword>
<protein>
    <recommendedName>
        <fullName evidence="9">Major facilitator superfamily (MFS) profile domain-containing protein</fullName>
    </recommendedName>
</protein>
<evidence type="ECO:0000256" key="4">
    <source>
        <dbReference type="ARBA" id="ARBA00022989"/>
    </source>
</evidence>
<accession>A0A2T9YCA1</accession>
<evidence type="ECO:0000256" key="2">
    <source>
        <dbReference type="ARBA" id="ARBA00022448"/>
    </source>
</evidence>
<sequence length="122" mass="13846">MSDTKNEKVLINQTESLTVQEQALVKSYLLKVDLRVIPILGFVYFFAVMDCANIDAATANGLRDGLNLSKTDTGNTTSFFFIAYVVFQAPANILLKKFSPHVWFSFIIFQRREILSVIIFIM</sequence>
<gene>
    <name evidence="7" type="ORF">BB561_005091</name>
</gene>
<dbReference type="STRING" id="133385.A0A2T9YCA1"/>
<organism evidence="7 8">
    <name type="scientific">Smittium simulii</name>
    <dbReference type="NCBI Taxonomy" id="133385"/>
    <lineage>
        <taxon>Eukaryota</taxon>
        <taxon>Fungi</taxon>
        <taxon>Fungi incertae sedis</taxon>
        <taxon>Zoopagomycota</taxon>
        <taxon>Kickxellomycotina</taxon>
        <taxon>Harpellomycetes</taxon>
        <taxon>Harpellales</taxon>
        <taxon>Legeriomycetaceae</taxon>
        <taxon>Smittium</taxon>
    </lineage>
</organism>
<comment type="subcellular location">
    <subcellularLocation>
        <location evidence="1">Membrane</location>
        <topology evidence="1">Multi-pass membrane protein</topology>
    </subcellularLocation>
</comment>